<feature type="region of interest" description="Disordered" evidence="1">
    <location>
        <begin position="1"/>
        <end position="204"/>
    </location>
</feature>
<feature type="region of interest" description="Disordered" evidence="1">
    <location>
        <begin position="233"/>
        <end position="286"/>
    </location>
</feature>
<proteinExistence type="predicted"/>
<feature type="compositionally biased region" description="Low complexity" evidence="1">
    <location>
        <begin position="53"/>
        <end position="63"/>
    </location>
</feature>
<feature type="region of interest" description="Disordered" evidence="1">
    <location>
        <begin position="371"/>
        <end position="399"/>
    </location>
</feature>
<gene>
    <name evidence="2" type="ORF">CYMTET_26554</name>
</gene>
<name>A0AAE0KXT1_9CHLO</name>
<dbReference type="EMBL" id="LGRX02014386">
    <property type="protein sequence ID" value="KAK3264723.1"/>
    <property type="molecule type" value="Genomic_DNA"/>
</dbReference>
<keyword evidence="3" id="KW-1185">Reference proteome</keyword>
<comment type="caution">
    <text evidence="2">The sequence shown here is derived from an EMBL/GenBank/DDBJ whole genome shotgun (WGS) entry which is preliminary data.</text>
</comment>
<feature type="compositionally biased region" description="Low complexity" evidence="1">
    <location>
        <begin position="91"/>
        <end position="101"/>
    </location>
</feature>
<feature type="compositionally biased region" description="Polar residues" evidence="1">
    <location>
        <begin position="238"/>
        <end position="247"/>
    </location>
</feature>
<reference evidence="2 3" key="1">
    <citation type="journal article" date="2015" name="Genome Biol. Evol.">
        <title>Comparative Genomics of a Bacterivorous Green Alga Reveals Evolutionary Causalities and Consequences of Phago-Mixotrophic Mode of Nutrition.</title>
        <authorList>
            <person name="Burns J.A."/>
            <person name="Paasch A."/>
            <person name="Narechania A."/>
            <person name="Kim E."/>
        </authorList>
    </citation>
    <scope>NUCLEOTIDE SEQUENCE [LARGE SCALE GENOMIC DNA]</scope>
    <source>
        <strain evidence="2 3">PLY_AMNH</strain>
    </source>
</reference>
<evidence type="ECO:0000313" key="3">
    <source>
        <dbReference type="Proteomes" id="UP001190700"/>
    </source>
</evidence>
<accession>A0AAE0KXT1</accession>
<feature type="compositionally biased region" description="Basic and acidic residues" evidence="1">
    <location>
        <begin position="275"/>
        <end position="286"/>
    </location>
</feature>
<organism evidence="2 3">
    <name type="scientific">Cymbomonas tetramitiformis</name>
    <dbReference type="NCBI Taxonomy" id="36881"/>
    <lineage>
        <taxon>Eukaryota</taxon>
        <taxon>Viridiplantae</taxon>
        <taxon>Chlorophyta</taxon>
        <taxon>Pyramimonadophyceae</taxon>
        <taxon>Pyramimonadales</taxon>
        <taxon>Pyramimonadaceae</taxon>
        <taxon>Cymbomonas</taxon>
    </lineage>
</organism>
<dbReference type="Proteomes" id="UP001190700">
    <property type="component" value="Unassembled WGS sequence"/>
</dbReference>
<protein>
    <submittedName>
        <fullName evidence="2">Uncharacterized protein</fullName>
    </submittedName>
</protein>
<feature type="compositionally biased region" description="Polar residues" evidence="1">
    <location>
        <begin position="106"/>
        <end position="121"/>
    </location>
</feature>
<evidence type="ECO:0000256" key="1">
    <source>
        <dbReference type="SAM" id="MobiDB-lite"/>
    </source>
</evidence>
<sequence>MDNHYVPPWRRNNSSNAPQVPEQVALPPKSTREAAATQPTQRAKARKGAKVASRSSSDSGNSSNTIPTTTQVAFPLAPSEKSTSQEIKSPSTSGTRRSGTGVASVASRSATTTHKSQTPRASTEADRAPRILREKSCRKNPGSPLELPPRPPPGLPPGLDGAPSAPPPGLGITSTGLPPGLIPKEEKAIAPGDGPEVKGRTPYCRERVTGEADLAPRGGVVIFPAVAEDTACPPGSKLSVQRANPVTRQRPPGRSATAPDARGFTKSSDVGRANTRREKDCSRSEDVGMMLDYDRLSDSDTHRQMSEADDLDAGGVSPCAIILTQNHVANALDEEDRGFQLNVTVGQRAANRCLDGISQLQVEDAAEQTRADKRAAGFTTAAPERSKNDSGHEGGNSEQAADFEEAVAAAGGMLALVIVLCDFEEAVAAAGEVGGRLLQRMAQALARLDLDPRMRRSPHDVYGACDTFLMLCAAHAALLSRCAVDASCQSS</sequence>
<feature type="compositionally biased region" description="Basic and acidic residues" evidence="1">
    <location>
        <begin position="195"/>
        <end position="204"/>
    </location>
</feature>
<evidence type="ECO:0000313" key="2">
    <source>
        <dbReference type="EMBL" id="KAK3264723.1"/>
    </source>
</evidence>
<dbReference type="AlphaFoldDB" id="A0AAE0KXT1"/>
<feature type="compositionally biased region" description="Pro residues" evidence="1">
    <location>
        <begin position="146"/>
        <end position="156"/>
    </location>
</feature>
<feature type="compositionally biased region" description="Polar residues" evidence="1">
    <location>
        <begin position="80"/>
        <end position="90"/>
    </location>
</feature>
<feature type="compositionally biased region" description="Basic and acidic residues" evidence="1">
    <location>
        <begin position="123"/>
        <end position="137"/>
    </location>
</feature>